<protein>
    <submittedName>
        <fullName evidence="2">Uncharacterized protein</fullName>
    </submittedName>
</protein>
<dbReference type="AlphaFoldDB" id="A0A2P2ITC2"/>
<dbReference type="EMBL" id="GGEC01003953">
    <property type="protein sequence ID" value="MBW84436.1"/>
    <property type="molecule type" value="Transcribed_RNA"/>
</dbReference>
<sequence>MAKTEYETNPKPKIVKKKSRKKPKTQPVFKFNRRNKTLEIDDHQRKITTTITNDISGEETHMYLDEINRRRSTTEQVPD</sequence>
<organism evidence="2">
    <name type="scientific">Rhizophora mucronata</name>
    <name type="common">Asiatic mangrove</name>
    <dbReference type="NCBI Taxonomy" id="61149"/>
    <lineage>
        <taxon>Eukaryota</taxon>
        <taxon>Viridiplantae</taxon>
        <taxon>Streptophyta</taxon>
        <taxon>Embryophyta</taxon>
        <taxon>Tracheophyta</taxon>
        <taxon>Spermatophyta</taxon>
        <taxon>Magnoliopsida</taxon>
        <taxon>eudicotyledons</taxon>
        <taxon>Gunneridae</taxon>
        <taxon>Pentapetalae</taxon>
        <taxon>rosids</taxon>
        <taxon>fabids</taxon>
        <taxon>Malpighiales</taxon>
        <taxon>Rhizophoraceae</taxon>
        <taxon>Rhizophora</taxon>
    </lineage>
</organism>
<proteinExistence type="predicted"/>
<feature type="compositionally biased region" description="Basic and acidic residues" evidence="1">
    <location>
        <begin position="1"/>
        <end position="10"/>
    </location>
</feature>
<feature type="region of interest" description="Disordered" evidence="1">
    <location>
        <begin position="1"/>
        <end position="28"/>
    </location>
</feature>
<accession>A0A2P2ITC2</accession>
<evidence type="ECO:0000256" key="1">
    <source>
        <dbReference type="SAM" id="MobiDB-lite"/>
    </source>
</evidence>
<feature type="compositionally biased region" description="Basic residues" evidence="1">
    <location>
        <begin position="13"/>
        <end position="24"/>
    </location>
</feature>
<name>A0A2P2ITC2_RHIMU</name>
<evidence type="ECO:0000313" key="2">
    <source>
        <dbReference type="EMBL" id="MBW84436.1"/>
    </source>
</evidence>
<reference evidence="2" key="1">
    <citation type="submission" date="2018-02" db="EMBL/GenBank/DDBJ databases">
        <title>Rhizophora mucronata_Transcriptome.</title>
        <authorList>
            <person name="Meera S.P."/>
            <person name="Sreeshan A."/>
            <person name="Augustine A."/>
        </authorList>
    </citation>
    <scope>NUCLEOTIDE SEQUENCE</scope>
    <source>
        <tissue evidence="2">Leaf</tissue>
    </source>
</reference>